<reference evidence="1" key="1">
    <citation type="submission" date="2018-04" db="EMBL/GenBank/DDBJ databases">
        <title>Transcriptome assembly of Sipha flava.</title>
        <authorList>
            <person name="Scully E.D."/>
            <person name="Geib S.M."/>
            <person name="Palmer N.A."/>
            <person name="Koch K."/>
            <person name="Bradshaw J."/>
            <person name="Heng-Moss T."/>
            <person name="Sarath G."/>
        </authorList>
    </citation>
    <scope>NUCLEOTIDE SEQUENCE</scope>
</reference>
<organism evidence="1">
    <name type="scientific">Sipha flava</name>
    <name type="common">yellow sugarcane aphid</name>
    <dbReference type="NCBI Taxonomy" id="143950"/>
    <lineage>
        <taxon>Eukaryota</taxon>
        <taxon>Metazoa</taxon>
        <taxon>Ecdysozoa</taxon>
        <taxon>Arthropoda</taxon>
        <taxon>Hexapoda</taxon>
        <taxon>Insecta</taxon>
        <taxon>Pterygota</taxon>
        <taxon>Neoptera</taxon>
        <taxon>Paraneoptera</taxon>
        <taxon>Hemiptera</taxon>
        <taxon>Sternorrhyncha</taxon>
        <taxon>Aphidomorpha</taxon>
        <taxon>Aphidoidea</taxon>
        <taxon>Aphididae</taxon>
        <taxon>Sipha</taxon>
    </lineage>
</organism>
<proteinExistence type="predicted"/>
<accession>A0A2S2QEW8</accession>
<protein>
    <submittedName>
        <fullName evidence="1">Uncharacterized protein</fullName>
    </submittedName>
</protein>
<evidence type="ECO:0000313" key="1">
    <source>
        <dbReference type="EMBL" id="MBY75752.1"/>
    </source>
</evidence>
<dbReference type="EMBL" id="GGMS01006549">
    <property type="protein sequence ID" value="MBY75752.1"/>
    <property type="molecule type" value="Transcribed_RNA"/>
</dbReference>
<name>A0A2S2QEW8_9HEMI</name>
<sequence length="104" mass="12580">MNEIILYISDSSLSSDNEDIVNIIERLNHPRKKRIYRNRLDHYSIWYEIEFYNQFRLSKHVLNVILTLILDKIQYPTNRNHAITPEQMMLLTTDQTRLVITFNN</sequence>
<dbReference type="AlphaFoldDB" id="A0A2S2QEW8"/>
<gene>
    <name evidence="1" type="ORF">g.24558</name>
</gene>